<protein>
    <submittedName>
        <fullName evidence="3">Ribonuclease H-like domain-containing protein</fullName>
    </submittedName>
</protein>
<gene>
    <name evidence="3" type="ORF">Tco_0655484</name>
</gene>
<sequence>MPTNPTNLLNTPPQTQPSSPLNTTTPNTLLNSAYKSASLTAAAQQQPHQPHTSPLDSAQQVQLTPDHQPITASILVRQQPPPIPLNTHQMVTHAKDVISKPVNHLSLHTTTTSPISRSHIHSLHDPFWQKAMHKFNVDGSLSRYKACLVANGRNQELGIDYDETFSPVVKPDTIRTRSLYGLKQASRAWFQRFASYATRVGFQHTKNYSSLFIFHSGTNIAYLLFYVDDIILTVSSTAFLQRVVSLLHGEFAMTDLGSLNYSLGVSAQRSTTGLFLSQATYAKELLERAHIRNCNPCRTLVDTNSKLGPDGNPVSDPTLYHSLASGLQGTLDYDLQLHVSNTDWLTTYTDADWAGCHVTRRSTFGYCVFLGENLLSWSTKRQATLSSVVYHSNNSVQHPCTKHIELDIHFVRDFVANGLERVMHVPFRYRYADIFTKRLPSALFQEFRSSLNVRIPPAPSTGCSS</sequence>
<feature type="compositionally biased region" description="Low complexity" evidence="1">
    <location>
        <begin position="1"/>
        <end position="32"/>
    </location>
</feature>
<feature type="compositionally biased region" description="Low complexity" evidence="1">
    <location>
        <begin position="41"/>
        <end position="51"/>
    </location>
</feature>
<dbReference type="EMBL" id="BQNB010009239">
    <property type="protein sequence ID" value="GJS60700.1"/>
    <property type="molecule type" value="Genomic_DNA"/>
</dbReference>
<accession>A0ABQ4X755</accession>
<feature type="region of interest" description="Disordered" evidence="1">
    <location>
        <begin position="1"/>
        <end position="63"/>
    </location>
</feature>
<evidence type="ECO:0000259" key="2">
    <source>
        <dbReference type="Pfam" id="PF07727"/>
    </source>
</evidence>
<dbReference type="InterPro" id="IPR013103">
    <property type="entry name" value="RVT_2"/>
</dbReference>
<name>A0ABQ4X755_9ASTR</name>
<dbReference type="InterPro" id="IPR043502">
    <property type="entry name" value="DNA/RNA_pol_sf"/>
</dbReference>
<dbReference type="CDD" id="cd09272">
    <property type="entry name" value="RNase_HI_RT_Ty1"/>
    <property type="match status" value="1"/>
</dbReference>
<evidence type="ECO:0000256" key="1">
    <source>
        <dbReference type="SAM" id="MobiDB-lite"/>
    </source>
</evidence>
<feature type="domain" description="Reverse transcriptase Ty1/copia-type" evidence="2">
    <location>
        <begin position="177"/>
        <end position="299"/>
    </location>
</feature>
<feature type="compositionally biased region" description="Polar residues" evidence="1">
    <location>
        <begin position="52"/>
        <end position="63"/>
    </location>
</feature>
<organism evidence="3 4">
    <name type="scientific">Tanacetum coccineum</name>
    <dbReference type="NCBI Taxonomy" id="301880"/>
    <lineage>
        <taxon>Eukaryota</taxon>
        <taxon>Viridiplantae</taxon>
        <taxon>Streptophyta</taxon>
        <taxon>Embryophyta</taxon>
        <taxon>Tracheophyta</taxon>
        <taxon>Spermatophyta</taxon>
        <taxon>Magnoliopsida</taxon>
        <taxon>eudicotyledons</taxon>
        <taxon>Gunneridae</taxon>
        <taxon>Pentapetalae</taxon>
        <taxon>asterids</taxon>
        <taxon>campanulids</taxon>
        <taxon>Asterales</taxon>
        <taxon>Asteraceae</taxon>
        <taxon>Asteroideae</taxon>
        <taxon>Anthemideae</taxon>
        <taxon>Anthemidinae</taxon>
        <taxon>Tanacetum</taxon>
    </lineage>
</organism>
<reference evidence="3" key="1">
    <citation type="journal article" date="2022" name="Int. J. Mol. Sci.">
        <title>Draft Genome of Tanacetum Coccineum: Genomic Comparison of Closely Related Tanacetum-Family Plants.</title>
        <authorList>
            <person name="Yamashiro T."/>
            <person name="Shiraishi A."/>
            <person name="Nakayama K."/>
            <person name="Satake H."/>
        </authorList>
    </citation>
    <scope>NUCLEOTIDE SEQUENCE</scope>
</reference>
<comment type="caution">
    <text evidence="3">The sequence shown here is derived from an EMBL/GenBank/DDBJ whole genome shotgun (WGS) entry which is preliminary data.</text>
</comment>
<keyword evidence="4" id="KW-1185">Reference proteome</keyword>
<dbReference type="PANTHER" id="PTHR11439:SF524">
    <property type="entry name" value="RNA-DIRECTED DNA POLYMERASE, PROTEIN KINASE RLK-PELLE-DLSV FAMILY"/>
    <property type="match status" value="1"/>
</dbReference>
<dbReference type="Proteomes" id="UP001151760">
    <property type="component" value="Unassembled WGS sequence"/>
</dbReference>
<proteinExistence type="predicted"/>
<dbReference type="PANTHER" id="PTHR11439">
    <property type="entry name" value="GAG-POL-RELATED RETROTRANSPOSON"/>
    <property type="match status" value="1"/>
</dbReference>
<evidence type="ECO:0000313" key="4">
    <source>
        <dbReference type="Proteomes" id="UP001151760"/>
    </source>
</evidence>
<dbReference type="SUPFAM" id="SSF56672">
    <property type="entry name" value="DNA/RNA polymerases"/>
    <property type="match status" value="1"/>
</dbReference>
<dbReference type="Pfam" id="PF07727">
    <property type="entry name" value="RVT_2"/>
    <property type="match status" value="1"/>
</dbReference>
<evidence type="ECO:0000313" key="3">
    <source>
        <dbReference type="EMBL" id="GJS60700.1"/>
    </source>
</evidence>
<reference evidence="3" key="2">
    <citation type="submission" date="2022-01" db="EMBL/GenBank/DDBJ databases">
        <authorList>
            <person name="Yamashiro T."/>
            <person name="Shiraishi A."/>
            <person name="Satake H."/>
            <person name="Nakayama K."/>
        </authorList>
    </citation>
    <scope>NUCLEOTIDE SEQUENCE</scope>
</reference>